<evidence type="ECO:0000313" key="2">
    <source>
        <dbReference type="EMBL" id="GEU65985.1"/>
    </source>
</evidence>
<dbReference type="EMBL" id="BKCJ010005303">
    <property type="protein sequence ID" value="GEU65985.1"/>
    <property type="molecule type" value="Genomic_DNA"/>
</dbReference>
<dbReference type="AlphaFoldDB" id="A0A6L2M0S2"/>
<name>A0A6L2M0S2_TANCI</name>
<gene>
    <name evidence="2" type="ORF">Tci_037963</name>
</gene>
<accession>A0A6L2M0S2</accession>
<feature type="region of interest" description="Disordered" evidence="1">
    <location>
        <begin position="10"/>
        <end position="35"/>
    </location>
</feature>
<protein>
    <submittedName>
        <fullName evidence="2">Zinc knuckle CX2CX4HX4C</fullName>
    </submittedName>
</protein>
<organism evidence="2">
    <name type="scientific">Tanacetum cinerariifolium</name>
    <name type="common">Dalmatian daisy</name>
    <name type="synonym">Chrysanthemum cinerariifolium</name>
    <dbReference type="NCBI Taxonomy" id="118510"/>
    <lineage>
        <taxon>Eukaryota</taxon>
        <taxon>Viridiplantae</taxon>
        <taxon>Streptophyta</taxon>
        <taxon>Embryophyta</taxon>
        <taxon>Tracheophyta</taxon>
        <taxon>Spermatophyta</taxon>
        <taxon>Magnoliopsida</taxon>
        <taxon>eudicotyledons</taxon>
        <taxon>Gunneridae</taxon>
        <taxon>Pentapetalae</taxon>
        <taxon>asterids</taxon>
        <taxon>campanulids</taxon>
        <taxon>Asterales</taxon>
        <taxon>Asteraceae</taxon>
        <taxon>Asteroideae</taxon>
        <taxon>Anthemideae</taxon>
        <taxon>Anthemidinae</taxon>
        <taxon>Tanacetum</taxon>
    </lineage>
</organism>
<dbReference type="PANTHER" id="PTHR45835:SF99">
    <property type="entry name" value="CHROMO DOMAIN-CONTAINING PROTEIN-RELATED"/>
    <property type="match status" value="1"/>
</dbReference>
<reference evidence="2" key="1">
    <citation type="journal article" date="2019" name="Sci. Rep.">
        <title>Draft genome of Tanacetum cinerariifolium, the natural source of mosquito coil.</title>
        <authorList>
            <person name="Yamashiro T."/>
            <person name="Shiraishi A."/>
            <person name="Satake H."/>
            <person name="Nakayama K."/>
        </authorList>
    </citation>
    <scope>NUCLEOTIDE SEQUENCE</scope>
</reference>
<comment type="caution">
    <text evidence="2">The sequence shown here is derived from an EMBL/GenBank/DDBJ whole genome shotgun (WGS) entry which is preliminary data.</text>
</comment>
<sequence>MIGYAVTTINHANTQKKGEEQKENPKSFLFPTPPKEGVNTSATPLAIKWISPSKRQERLNSSLLPTLPKKGVNTSALPLAIKWISPAERQEMLSKGLCFNCDNKWVRGHKCLGKFLLLMADKEDDEEQTIDTKQEDAVENRDISILNSLVGHGRPRLLQLWGLLGSGIARNSRVTHRCGFVCASHKATGYSVRNPMVAKVRQGDYNYSQQTMDFMLAGCGVYEHYKVAYDEEEQDSKTEATTSMHLEIVQLLNNHRKKTSIDTGTSLISESDGTLNDATPRVDVAKEVVSPSVIDDTIEKEKLSPFLMDGLDSMLENGPWFIHNNLPIMRKWHLDENLLKEDLICACNNGGRTSYARAMIKLRANVELKDNIVVVMPKITRNDYYTCNIRVEYEWKPSRYACCKVFRHVLKECPKNIDAGAIKNLKKTSQTPKEILVRQKMNPLVPTGIVDSDSKVGLVLDETANLRLSTSGKHGSDKCYGTNSLLEKWTNSYPNNNDYGSYDDDMYEHHDMSDHLQSICDDRYHSLLNFEEMFVVKADALAVGIGVESKLNKLLLFKFHDTPMAEHNGVKKMLVGLSTMIYYKGMRIRWRVWEDASMDFIIGLPNYKGLTVVLVIPVSNIKMTPFQAVYGRVPPSIIPYPPGSSKVAVVEELLVKRDALLRKLKQNLLVATQRMKIQANRKRCDVEFELGYKVPVKLQLYQQVTLVKHHSNKLAKHYYGHLRY</sequence>
<evidence type="ECO:0000256" key="1">
    <source>
        <dbReference type="SAM" id="MobiDB-lite"/>
    </source>
</evidence>
<dbReference type="PANTHER" id="PTHR45835">
    <property type="entry name" value="YALI0A06105P"/>
    <property type="match status" value="1"/>
</dbReference>
<feature type="compositionally biased region" description="Basic and acidic residues" evidence="1">
    <location>
        <begin position="16"/>
        <end position="25"/>
    </location>
</feature>
<proteinExistence type="predicted"/>